<dbReference type="SUPFAM" id="SSF46785">
    <property type="entry name" value="Winged helix' DNA-binding domain"/>
    <property type="match status" value="2"/>
</dbReference>
<dbReference type="Gene3D" id="3.30.70.920">
    <property type="match status" value="1"/>
</dbReference>
<dbReference type="PANTHER" id="PTHR30154">
    <property type="entry name" value="LEUCINE-RESPONSIVE REGULATORY PROTEIN"/>
    <property type="match status" value="1"/>
</dbReference>
<dbReference type="InterPro" id="IPR019887">
    <property type="entry name" value="Tscrpt_reg_AsnC/Lrp_C"/>
</dbReference>
<reference evidence="5" key="1">
    <citation type="submission" date="2022-10" db="EMBL/GenBank/DDBJ databases">
        <title>The complete genomes of actinobacterial strains from the NBC collection.</title>
        <authorList>
            <person name="Joergensen T.S."/>
            <person name="Alvarez Arevalo M."/>
            <person name="Sterndorff E.B."/>
            <person name="Faurdal D."/>
            <person name="Vuksanovic O."/>
            <person name="Mourched A.-S."/>
            <person name="Charusanti P."/>
            <person name="Shaw S."/>
            <person name="Blin K."/>
            <person name="Weber T."/>
        </authorList>
    </citation>
    <scope>NUCLEOTIDE SEQUENCE</scope>
    <source>
        <strain evidence="5">NBC_01482</strain>
    </source>
</reference>
<dbReference type="InterPro" id="IPR036390">
    <property type="entry name" value="WH_DNA-bd_sf"/>
</dbReference>
<gene>
    <name evidence="5" type="ORF">OG563_33010</name>
</gene>
<dbReference type="Pfam" id="PF01037">
    <property type="entry name" value="AsnC_trans_reg"/>
    <property type="match status" value="1"/>
</dbReference>
<evidence type="ECO:0000256" key="3">
    <source>
        <dbReference type="ARBA" id="ARBA00023163"/>
    </source>
</evidence>
<dbReference type="EMBL" id="CP109441">
    <property type="protein sequence ID" value="WUV43991.1"/>
    <property type="molecule type" value="Genomic_DNA"/>
</dbReference>
<dbReference type="SMART" id="SM00344">
    <property type="entry name" value="HTH_ASNC"/>
    <property type="match status" value="2"/>
</dbReference>
<evidence type="ECO:0000313" key="5">
    <source>
        <dbReference type="EMBL" id="WUV43991.1"/>
    </source>
</evidence>
<dbReference type="Gene3D" id="1.10.10.10">
    <property type="entry name" value="Winged helix-like DNA-binding domain superfamily/Winged helix DNA-binding domain"/>
    <property type="match status" value="2"/>
</dbReference>
<name>A0ABZ1YP05_9NOCA</name>
<keyword evidence="6" id="KW-1185">Reference proteome</keyword>
<dbReference type="PRINTS" id="PR00033">
    <property type="entry name" value="HTHASNC"/>
</dbReference>
<keyword evidence="2" id="KW-0238">DNA-binding</keyword>
<dbReference type="InterPro" id="IPR011008">
    <property type="entry name" value="Dimeric_a/b-barrel"/>
</dbReference>
<feature type="domain" description="HTH asnC-type" evidence="4">
    <location>
        <begin position="1"/>
        <end position="61"/>
    </location>
</feature>
<evidence type="ECO:0000256" key="1">
    <source>
        <dbReference type="ARBA" id="ARBA00023015"/>
    </source>
</evidence>
<proteinExistence type="predicted"/>
<dbReference type="RefSeq" id="WP_329406641.1">
    <property type="nucleotide sequence ID" value="NZ_CP109441.1"/>
</dbReference>
<evidence type="ECO:0000313" key="6">
    <source>
        <dbReference type="Proteomes" id="UP001432062"/>
    </source>
</evidence>
<dbReference type="PROSITE" id="PS50956">
    <property type="entry name" value="HTH_ASNC_2"/>
    <property type="match status" value="1"/>
</dbReference>
<dbReference type="InterPro" id="IPR000485">
    <property type="entry name" value="AsnC-type_HTH_dom"/>
</dbReference>
<dbReference type="Proteomes" id="UP001432062">
    <property type="component" value="Chromosome"/>
</dbReference>
<sequence>MDTIEKAIIHALRIDGRAPFRTIAEVLDVSENTVARRYRQLRNTHGLRVIGLVNGQRLGYVQWTIRLRCTPDAAGSVAKALAARDDTSFVYLLSAGTEVSCTVQTRSIEEQEALLLHKLPRTSRIVAMSAHLLLRGFVLPDGWQGSAALTPDQVDHLRATPVDPEDGPLHLDEGDRSLLRVLNHDGRTSYSDLATATQWSESKVRRRMEAIRRNGILHFQLDIPSAAMGFGTEARLWIAAQPAAAVTVGEALARHREVSFAALTTGATNLVAAVNCRDPRDLGRYLTERIAELPGIATLETAPIIRTVKRAGSLLL</sequence>
<dbReference type="InterPro" id="IPR019888">
    <property type="entry name" value="Tscrpt_reg_AsnC-like"/>
</dbReference>
<dbReference type="InterPro" id="IPR036388">
    <property type="entry name" value="WH-like_DNA-bd_sf"/>
</dbReference>
<dbReference type="PANTHER" id="PTHR30154:SF34">
    <property type="entry name" value="TRANSCRIPTIONAL REGULATOR AZLB"/>
    <property type="match status" value="1"/>
</dbReference>
<accession>A0ABZ1YP05</accession>
<keyword evidence="3" id="KW-0804">Transcription</keyword>
<keyword evidence="1" id="KW-0805">Transcription regulation</keyword>
<dbReference type="SUPFAM" id="SSF54909">
    <property type="entry name" value="Dimeric alpha+beta barrel"/>
    <property type="match status" value="1"/>
</dbReference>
<evidence type="ECO:0000256" key="2">
    <source>
        <dbReference type="ARBA" id="ARBA00023125"/>
    </source>
</evidence>
<evidence type="ECO:0000259" key="4">
    <source>
        <dbReference type="PROSITE" id="PS50956"/>
    </source>
</evidence>
<protein>
    <submittedName>
        <fullName evidence="5">Lrp/AsnC family transcriptional regulator</fullName>
    </submittedName>
</protein>
<organism evidence="5 6">
    <name type="scientific">Nocardia vinacea</name>
    <dbReference type="NCBI Taxonomy" id="96468"/>
    <lineage>
        <taxon>Bacteria</taxon>
        <taxon>Bacillati</taxon>
        <taxon>Actinomycetota</taxon>
        <taxon>Actinomycetes</taxon>
        <taxon>Mycobacteriales</taxon>
        <taxon>Nocardiaceae</taxon>
        <taxon>Nocardia</taxon>
    </lineage>
</organism>
<dbReference type="Pfam" id="PF13404">
    <property type="entry name" value="HTH_AsnC-type"/>
    <property type="match status" value="2"/>
</dbReference>